<dbReference type="Proteomes" id="UP000663802">
    <property type="component" value="Unassembled WGS sequence"/>
</dbReference>
<feature type="domain" description="Peptidoglycan binding-like" evidence="2">
    <location>
        <begin position="74"/>
        <end position="131"/>
    </location>
</feature>
<keyword evidence="4" id="KW-1185">Reference proteome</keyword>
<protein>
    <recommendedName>
        <fullName evidence="2">Peptidoglycan binding-like domain-containing protein</fullName>
    </recommendedName>
</protein>
<dbReference type="SUPFAM" id="SSF47090">
    <property type="entry name" value="PGBD-like"/>
    <property type="match status" value="1"/>
</dbReference>
<reference evidence="3 4" key="1">
    <citation type="journal article" date="2021" name="Int. J. Syst. Evol. Microbiol.">
        <title>Clostridium zeae sp. nov., isolated from corn silage.</title>
        <authorList>
            <person name="Kobayashi H."/>
            <person name="Tanizawa Y."/>
            <person name="Yagura M."/>
            <person name="Sakamoto M."/>
            <person name="Ohkuma M."/>
            <person name="Tohno M."/>
        </authorList>
    </citation>
    <scope>NUCLEOTIDE SEQUENCE [LARGE SCALE GENOMIC DNA]</scope>
    <source>
        <strain evidence="3 4">CSC2</strain>
    </source>
</reference>
<dbReference type="InterPro" id="IPR002477">
    <property type="entry name" value="Peptidoglycan-bd-like"/>
</dbReference>
<comment type="caution">
    <text evidence="3">The sequence shown here is derived from an EMBL/GenBank/DDBJ whole genome shotgun (WGS) entry which is preliminary data.</text>
</comment>
<feature type="chain" id="PRO_5047478219" description="Peptidoglycan binding-like domain-containing protein" evidence="1">
    <location>
        <begin position="27"/>
        <end position="138"/>
    </location>
</feature>
<evidence type="ECO:0000259" key="2">
    <source>
        <dbReference type="Pfam" id="PF01471"/>
    </source>
</evidence>
<organism evidence="3 4">
    <name type="scientific">Clostridium zeae</name>
    <dbReference type="NCBI Taxonomy" id="2759022"/>
    <lineage>
        <taxon>Bacteria</taxon>
        <taxon>Bacillati</taxon>
        <taxon>Bacillota</taxon>
        <taxon>Clostridia</taxon>
        <taxon>Eubacteriales</taxon>
        <taxon>Clostridiaceae</taxon>
        <taxon>Clostridium</taxon>
    </lineage>
</organism>
<sequence>MKKMKIKVLSLGVLAAVMISATPVFAATNSYSGNNVVTNISTVNRAASSDPTWDGETVDEIISDGGVVERGDEGKAVRQVQSALVALGYLSSSSVDGIFGTKTYNAVKAFQKHESLTPYDGIVGKKTWKKMKALAAQS</sequence>
<keyword evidence="1" id="KW-0732">Signal</keyword>
<evidence type="ECO:0000256" key="1">
    <source>
        <dbReference type="SAM" id="SignalP"/>
    </source>
</evidence>
<dbReference type="InterPro" id="IPR036365">
    <property type="entry name" value="PGBD-like_sf"/>
</dbReference>
<name>A0ABQ1E4A7_9CLOT</name>
<accession>A0ABQ1E4A7</accession>
<evidence type="ECO:0000313" key="3">
    <source>
        <dbReference type="EMBL" id="GFZ29577.1"/>
    </source>
</evidence>
<evidence type="ECO:0000313" key="4">
    <source>
        <dbReference type="Proteomes" id="UP000663802"/>
    </source>
</evidence>
<dbReference type="Gene3D" id="1.10.101.10">
    <property type="entry name" value="PGBD-like superfamily/PGBD"/>
    <property type="match status" value="1"/>
</dbReference>
<gene>
    <name evidence="3" type="ORF">CSC2_01030</name>
</gene>
<dbReference type="Pfam" id="PF01471">
    <property type="entry name" value="PG_binding_1"/>
    <property type="match status" value="1"/>
</dbReference>
<feature type="signal peptide" evidence="1">
    <location>
        <begin position="1"/>
        <end position="26"/>
    </location>
</feature>
<proteinExistence type="predicted"/>
<dbReference type="EMBL" id="BMBA01000001">
    <property type="protein sequence ID" value="GFZ29577.1"/>
    <property type="molecule type" value="Genomic_DNA"/>
</dbReference>
<dbReference type="InterPro" id="IPR036366">
    <property type="entry name" value="PGBDSf"/>
</dbReference>